<dbReference type="PANTHER" id="PTHR34293">
    <property type="entry name" value="HTH-TYPE TRANSCRIPTIONAL REGULATOR TRMBL2"/>
    <property type="match status" value="1"/>
</dbReference>
<dbReference type="InterPro" id="IPR002831">
    <property type="entry name" value="Tscrpt_reg_TrmB_N"/>
</dbReference>
<dbReference type="Gene3D" id="1.10.10.10">
    <property type="entry name" value="Winged helix-like DNA-binding domain superfamily/Winged helix DNA-binding domain"/>
    <property type="match status" value="1"/>
</dbReference>
<protein>
    <submittedName>
        <fullName evidence="2">Helix-turn-helix domain-containing protein</fullName>
    </submittedName>
</protein>
<dbReference type="SUPFAM" id="SSF46785">
    <property type="entry name" value="Winged helix' DNA-binding domain"/>
    <property type="match status" value="1"/>
</dbReference>
<reference evidence="2 3" key="1">
    <citation type="journal article" date="2019" name="Int. J. Syst. Evol. Microbiol.">
        <title>The Global Catalogue of Microorganisms (GCM) 10K type strain sequencing project: providing services to taxonomists for standard genome sequencing and annotation.</title>
        <authorList>
            <consortium name="The Broad Institute Genomics Platform"/>
            <consortium name="The Broad Institute Genome Sequencing Center for Infectious Disease"/>
            <person name="Wu L."/>
            <person name="Ma J."/>
        </authorList>
    </citation>
    <scope>NUCLEOTIDE SEQUENCE [LARGE SCALE GENOMIC DNA]</scope>
    <source>
        <strain evidence="2 3">JCM 16328</strain>
    </source>
</reference>
<dbReference type="Proteomes" id="UP001500420">
    <property type="component" value="Unassembled WGS sequence"/>
</dbReference>
<dbReference type="Pfam" id="PF01978">
    <property type="entry name" value="TrmB"/>
    <property type="match status" value="1"/>
</dbReference>
<accession>A0AAV3TAE5</accession>
<keyword evidence="3" id="KW-1185">Reference proteome</keyword>
<proteinExistence type="predicted"/>
<dbReference type="AlphaFoldDB" id="A0AAV3TAE5"/>
<evidence type="ECO:0000259" key="1">
    <source>
        <dbReference type="Pfam" id="PF01978"/>
    </source>
</evidence>
<dbReference type="InterPro" id="IPR036388">
    <property type="entry name" value="WH-like_DNA-bd_sf"/>
</dbReference>
<organism evidence="2 3">
    <name type="scientific">Natronoarchaeum mannanilyticum</name>
    <dbReference type="NCBI Taxonomy" id="926360"/>
    <lineage>
        <taxon>Archaea</taxon>
        <taxon>Methanobacteriati</taxon>
        <taxon>Methanobacteriota</taxon>
        <taxon>Stenosarchaea group</taxon>
        <taxon>Halobacteria</taxon>
        <taxon>Halobacteriales</taxon>
        <taxon>Natronoarchaeaceae</taxon>
    </lineage>
</organism>
<dbReference type="EMBL" id="BAAADV010000003">
    <property type="protein sequence ID" value="GAA0672439.1"/>
    <property type="molecule type" value="Genomic_DNA"/>
</dbReference>
<sequence>MPTESEAVELLEELGLTEYEARCFVALSRVEKASAKEVSDLSEVPRSRVYDAVERLHRRGLVDVQQSDPREFRALSQEKALQVLRDQHEETLANVGTALGNLERSDDLEESGAWAISDHEHVTDRIETLLGDADDEAYLLVTDESAMERDVRSTLAGASDRGVDVITEVPSDDAEERLLEDVPDATVRITELAGDAAQIESKWLSRIVMVDRRSVLLGALTDDARPGRTIETAIWAKGSNHGLVVGVRHLLTARIEEQGVFD</sequence>
<gene>
    <name evidence="2" type="ORF">GCM10009020_18930</name>
</gene>
<dbReference type="InterPro" id="IPR051797">
    <property type="entry name" value="TrmB-like"/>
</dbReference>
<dbReference type="InterPro" id="IPR036390">
    <property type="entry name" value="WH_DNA-bd_sf"/>
</dbReference>
<evidence type="ECO:0000313" key="2">
    <source>
        <dbReference type="EMBL" id="GAA0672439.1"/>
    </source>
</evidence>
<feature type="domain" description="Transcription regulator TrmB N-terminal" evidence="1">
    <location>
        <begin position="11"/>
        <end position="76"/>
    </location>
</feature>
<dbReference type="RefSeq" id="WP_343773752.1">
    <property type="nucleotide sequence ID" value="NZ_BAAADV010000003.1"/>
</dbReference>
<comment type="caution">
    <text evidence="2">The sequence shown here is derived from an EMBL/GenBank/DDBJ whole genome shotgun (WGS) entry which is preliminary data.</text>
</comment>
<name>A0AAV3TAE5_9EURY</name>
<evidence type="ECO:0000313" key="3">
    <source>
        <dbReference type="Proteomes" id="UP001500420"/>
    </source>
</evidence>
<dbReference type="PANTHER" id="PTHR34293:SF1">
    <property type="entry name" value="HTH-TYPE TRANSCRIPTIONAL REGULATOR TRMBL2"/>
    <property type="match status" value="1"/>
</dbReference>